<keyword evidence="12" id="KW-1185">Reference proteome</keyword>
<sequence>MTASRSGDRAAPAAPASADTGPPRRGGPVSRVMGWFEGRLDPYPPALPEQPPTGLIAFCRHYTRGSEKWLLMMAALTTAIAVSEVLLFSFVGSIVDLLSGTTPEALFQTEGWKLAAMGVLVLVIMPLLALGNSLIIHQTLLGNFPMRIRWSLHRYLVRQSMSYFQDEFAGRVATKLMQTSLAVRETVMKLLDMGNYVLVYFTGALIVAASADWRLMLPFAGWLVAYGSLLRYFIPRMRRVSRRQADARSEMAGRIVDSYTNIATVKLFSHAMREDVYARDAMDRFLGTVHTQMRMATFVQVANQTMNYILLASVATIGIWLWSEAAISVGAIAVAVSFVLRLLGMSQWIMWEMSALFENIGTVQDGINSISRPHKVADRPDAQRLGRVTGAIHFDGVGFNYGGDRAVVRDLDLSIRPGEKIGLIGRSGAGKSTLVNLLLRFYDVETGRITIDGIDINDVTQESLRANIGVVTQDTSLLHRSVRDNIIYGRPDASDDDMIRAARRAEAHDFIQGLADSAGRTGYDAHVGERGVKLSGGQRQRVSIARAMLKDAPILVLDEATAALDSEVEAAIQANLDRLMEGKTVIAIAHRLSTIAAMDRLIVMDQGRIVEEGSHDALIARNGLYARLWHRQSGGFIQLDDDREGDMAPDGVAAQ</sequence>
<reference evidence="11 12" key="1">
    <citation type="submission" date="2024-03" db="EMBL/GenBank/DDBJ databases">
        <title>High-quality draft genome sequencing of Tistrella sp. BH-R2-4.</title>
        <authorList>
            <person name="Dong C."/>
        </authorList>
    </citation>
    <scope>NUCLEOTIDE SEQUENCE [LARGE SCALE GENOMIC DNA]</scope>
    <source>
        <strain evidence="11 12">BH-R2-4</strain>
    </source>
</reference>
<dbReference type="PROSITE" id="PS00211">
    <property type="entry name" value="ABC_TRANSPORTER_1"/>
    <property type="match status" value="1"/>
</dbReference>
<keyword evidence="3" id="KW-0547">Nucleotide-binding</keyword>
<keyword evidence="4 11" id="KW-0067">ATP-binding</keyword>
<accession>A0ABU9YNK4</accession>
<dbReference type="Pfam" id="PF00005">
    <property type="entry name" value="ABC_tran"/>
    <property type="match status" value="1"/>
</dbReference>
<dbReference type="Proteomes" id="UP001413721">
    <property type="component" value="Unassembled WGS sequence"/>
</dbReference>
<evidence type="ECO:0000256" key="5">
    <source>
        <dbReference type="ARBA" id="ARBA00022989"/>
    </source>
</evidence>
<keyword evidence="2 8" id="KW-0812">Transmembrane</keyword>
<evidence type="ECO:0000313" key="12">
    <source>
        <dbReference type="Proteomes" id="UP001413721"/>
    </source>
</evidence>
<dbReference type="PROSITE" id="PS50893">
    <property type="entry name" value="ABC_TRANSPORTER_2"/>
    <property type="match status" value="1"/>
</dbReference>
<comment type="subcellular location">
    <subcellularLocation>
        <location evidence="1">Cell membrane</location>
        <topology evidence="1">Multi-pass membrane protein</topology>
    </subcellularLocation>
</comment>
<evidence type="ECO:0000256" key="3">
    <source>
        <dbReference type="ARBA" id="ARBA00022741"/>
    </source>
</evidence>
<dbReference type="InterPro" id="IPR017871">
    <property type="entry name" value="ABC_transporter-like_CS"/>
</dbReference>
<dbReference type="InterPro" id="IPR027417">
    <property type="entry name" value="P-loop_NTPase"/>
</dbReference>
<evidence type="ECO:0000256" key="6">
    <source>
        <dbReference type="ARBA" id="ARBA00023136"/>
    </source>
</evidence>
<feature type="transmembrane region" description="Helical" evidence="8">
    <location>
        <begin position="190"/>
        <end position="209"/>
    </location>
</feature>
<dbReference type="InterPro" id="IPR011527">
    <property type="entry name" value="ABC1_TM_dom"/>
</dbReference>
<evidence type="ECO:0000313" key="11">
    <source>
        <dbReference type="EMBL" id="MEN2990376.1"/>
    </source>
</evidence>
<feature type="transmembrane region" description="Helical" evidence="8">
    <location>
        <begin position="215"/>
        <end position="234"/>
    </location>
</feature>
<evidence type="ECO:0000256" key="8">
    <source>
        <dbReference type="SAM" id="Phobius"/>
    </source>
</evidence>
<keyword evidence="5 8" id="KW-1133">Transmembrane helix</keyword>
<dbReference type="SUPFAM" id="SSF90123">
    <property type="entry name" value="ABC transporter transmembrane region"/>
    <property type="match status" value="1"/>
</dbReference>
<dbReference type="PANTHER" id="PTHR43394:SF1">
    <property type="entry name" value="ATP-BINDING CASSETTE SUB-FAMILY B MEMBER 10, MITOCHONDRIAL"/>
    <property type="match status" value="1"/>
</dbReference>
<dbReference type="InterPro" id="IPR036640">
    <property type="entry name" value="ABC1_TM_sf"/>
</dbReference>
<evidence type="ECO:0000256" key="2">
    <source>
        <dbReference type="ARBA" id="ARBA00022692"/>
    </source>
</evidence>
<gene>
    <name evidence="11" type="ORF">WG926_18835</name>
</gene>
<keyword evidence="6 8" id="KW-0472">Membrane</keyword>
<dbReference type="Pfam" id="PF00664">
    <property type="entry name" value="ABC_membrane"/>
    <property type="match status" value="1"/>
</dbReference>
<protein>
    <submittedName>
        <fullName evidence="11">ABC transporter ATP-binding protein</fullName>
    </submittedName>
</protein>
<dbReference type="Gene3D" id="3.40.50.300">
    <property type="entry name" value="P-loop containing nucleotide triphosphate hydrolases"/>
    <property type="match status" value="1"/>
</dbReference>
<evidence type="ECO:0000256" key="1">
    <source>
        <dbReference type="ARBA" id="ARBA00004651"/>
    </source>
</evidence>
<feature type="region of interest" description="Disordered" evidence="7">
    <location>
        <begin position="1"/>
        <end position="28"/>
    </location>
</feature>
<dbReference type="InterPro" id="IPR039421">
    <property type="entry name" value="Type_1_exporter"/>
</dbReference>
<evidence type="ECO:0000259" key="10">
    <source>
        <dbReference type="PROSITE" id="PS50929"/>
    </source>
</evidence>
<dbReference type="InterPro" id="IPR003593">
    <property type="entry name" value="AAA+_ATPase"/>
</dbReference>
<dbReference type="SMART" id="SM00382">
    <property type="entry name" value="AAA"/>
    <property type="match status" value="1"/>
</dbReference>
<dbReference type="EMBL" id="JBBKTW010000007">
    <property type="protein sequence ID" value="MEN2990376.1"/>
    <property type="molecule type" value="Genomic_DNA"/>
</dbReference>
<feature type="transmembrane region" description="Helical" evidence="8">
    <location>
        <begin position="70"/>
        <end position="94"/>
    </location>
</feature>
<proteinExistence type="predicted"/>
<dbReference type="PROSITE" id="PS50929">
    <property type="entry name" value="ABC_TM1F"/>
    <property type="match status" value="1"/>
</dbReference>
<feature type="transmembrane region" description="Helical" evidence="8">
    <location>
        <begin position="114"/>
        <end position="136"/>
    </location>
</feature>
<feature type="domain" description="ABC transmembrane type-1" evidence="10">
    <location>
        <begin position="71"/>
        <end position="358"/>
    </location>
</feature>
<feature type="transmembrane region" description="Helical" evidence="8">
    <location>
        <begin position="327"/>
        <end position="344"/>
    </location>
</feature>
<comment type="caution">
    <text evidence="11">The sequence shown here is derived from an EMBL/GenBank/DDBJ whole genome shotgun (WGS) entry which is preliminary data.</text>
</comment>
<name>A0ABU9YNK4_9PROT</name>
<dbReference type="PANTHER" id="PTHR43394">
    <property type="entry name" value="ATP-DEPENDENT PERMEASE MDL1, MITOCHONDRIAL"/>
    <property type="match status" value="1"/>
</dbReference>
<dbReference type="SUPFAM" id="SSF52540">
    <property type="entry name" value="P-loop containing nucleoside triphosphate hydrolases"/>
    <property type="match status" value="1"/>
</dbReference>
<dbReference type="GO" id="GO:0005524">
    <property type="term" value="F:ATP binding"/>
    <property type="evidence" value="ECO:0007669"/>
    <property type="project" value="UniProtKB-KW"/>
</dbReference>
<feature type="domain" description="ABC transporter" evidence="9">
    <location>
        <begin position="392"/>
        <end position="631"/>
    </location>
</feature>
<evidence type="ECO:0000256" key="4">
    <source>
        <dbReference type="ARBA" id="ARBA00022840"/>
    </source>
</evidence>
<feature type="compositionally biased region" description="Low complexity" evidence="7">
    <location>
        <begin position="1"/>
        <end position="23"/>
    </location>
</feature>
<dbReference type="InterPro" id="IPR003439">
    <property type="entry name" value="ABC_transporter-like_ATP-bd"/>
</dbReference>
<organism evidence="11 12">
    <name type="scientific">Tistrella arctica</name>
    <dbReference type="NCBI Taxonomy" id="3133430"/>
    <lineage>
        <taxon>Bacteria</taxon>
        <taxon>Pseudomonadati</taxon>
        <taxon>Pseudomonadota</taxon>
        <taxon>Alphaproteobacteria</taxon>
        <taxon>Geminicoccales</taxon>
        <taxon>Geminicoccaceae</taxon>
        <taxon>Tistrella</taxon>
    </lineage>
</organism>
<evidence type="ECO:0000259" key="9">
    <source>
        <dbReference type="PROSITE" id="PS50893"/>
    </source>
</evidence>
<evidence type="ECO:0000256" key="7">
    <source>
        <dbReference type="SAM" id="MobiDB-lite"/>
    </source>
</evidence>
<dbReference type="Gene3D" id="1.20.1560.10">
    <property type="entry name" value="ABC transporter type 1, transmembrane domain"/>
    <property type="match status" value="1"/>
</dbReference>